<comment type="caution">
    <text evidence="1">The sequence shown here is derived from an EMBL/GenBank/DDBJ whole genome shotgun (WGS) entry which is preliminary data.</text>
</comment>
<keyword evidence="2" id="KW-1185">Reference proteome</keyword>
<accession>A0AAD1Y8S1</accession>
<dbReference type="AlphaFoldDB" id="A0AAD1Y8S1"/>
<gene>
    <name evidence="1" type="ORF">ECRASSUSDP1_LOCUS28399</name>
</gene>
<protein>
    <submittedName>
        <fullName evidence="1">Uncharacterized protein</fullName>
    </submittedName>
</protein>
<sequence length="176" mass="19749">MSSANKIQPKVFPIAPSLKLEKSLEDCDISDDVLSESLSKAPSYRVARLRKFFTNHQCISKETVCAPLNQDFSGLKKMRKFTRVCTSKAAKLLDERKASIRASEGSPKSLQSEISSLLQQLIIKKKKAKISRPPFDYKAGPSLTPMNNSSMEQRCDNFILTIGDIDEPQKAPRLMR</sequence>
<name>A0AAD1Y8S1_EUPCR</name>
<evidence type="ECO:0000313" key="2">
    <source>
        <dbReference type="Proteomes" id="UP001295684"/>
    </source>
</evidence>
<dbReference type="Proteomes" id="UP001295684">
    <property type="component" value="Unassembled WGS sequence"/>
</dbReference>
<evidence type="ECO:0000313" key="1">
    <source>
        <dbReference type="EMBL" id="CAI2386775.1"/>
    </source>
</evidence>
<reference evidence="1" key="1">
    <citation type="submission" date="2023-07" db="EMBL/GenBank/DDBJ databases">
        <authorList>
            <consortium name="AG Swart"/>
            <person name="Singh M."/>
            <person name="Singh A."/>
            <person name="Seah K."/>
            <person name="Emmerich C."/>
        </authorList>
    </citation>
    <scope>NUCLEOTIDE SEQUENCE</scope>
    <source>
        <strain evidence="1">DP1</strain>
    </source>
</reference>
<proteinExistence type="predicted"/>
<dbReference type="EMBL" id="CAMPGE010029307">
    <property type="protein sequence ID" value="CAI2386775.1"/>
    <property type="molecule type" value="Genomic_DNA"/>
</dbReference>
<organism evidence="1 2">
    <name type="scientific">Euplotes crassus</name>
    <dbReference type="NCBI Taxonomy" id="5936"/>
    <lineage>
        <taxon>Eukaryota</taxon>
        <taxon>Sar</taxon>
        <taxon>Alveolata</taxon>
        <taxon>Ciliophora</taxon>
        <taxon>Intramacronucleata</taxon>
        <taxon>Spirotrichea</taxon>
        <taxon>Hypotrichia</taxon>
        <taxon>Euplotida</taxon>
        <taxon>Euplotidae</taxon>
        <taxon>Moneuplotes</taxon>
    </lineage>
</organism>